<dbReference type="OrthoDB" id="884491at2"/>
<dbReference type="RefSeq" id="WP_135497441.1">
    <property type="nucleotide sequence ID" value="NZ_SRLD01000015.1"/>
</dbReference>
<dbReference type="Proteomes" id="UP000297739">
    <property type="component" value="Unassembled WGS sequence"/>
</dbReference>
<protein>
    <submittedName>
        <fullName evidence="1">Uncharacterized protein</fullName>
    </submittedName>
</protein>
<gene>
    <name evidence="1" type="ORF">E5J99_09230</name>
</gene>
<reference evidence="1 2" key="1">
    <citation type="submission" date="2019-04" db="EMBL/GenBank/DDBJ databases">
        <authorList>
            <person name="Feng G."/>
            <person name="Zhang J."/>
            <person name="Zhu H."/>
        </authorList>
    </citation>
    <scope>NUCLEOTIDE SEQUENCE [LARGE SCALE GENOMIC DNA]</scope>
    <source>
        <strain evidence="1 2">JCM 17223</strain>
    </source>
</reference>
<evidence type="ECO:0000313" key="1">
    <source>
        <dbReference type="EMBL" id="TGE16555.1"/>
    </source>
</evidence>
<dbReference type="AlphaFoldDB" id="A0A4Z0PKZ8"/>
<organism evidence="1 2">
    <name type="scientific">Hymenobacter elongatus</name>
    <dbReference type="NCBI Taxonomy" id="877208"/>
    <lineage>
        <taxon>Bacteria</taxon>
        <taxon>Pseudomonadati</taxon>
        <taxon>Bacteroidota</taxon>
        <taxon>Cytophagia</taxon>
        <taxon>Cytophagales</taxon>
        <taxon>Hymenobacteraceae</taxon>
        <taxon>Hymenobacter</taxon>
    </lineage>
</organism>
<evidence type="ECO:0000313" key="2">
    <source>
        <dbReference type="Proteomes" id="UP000297739"/>
    </source>
</evidence>
<dbReference type="EMBL" id="SRLD01000015">
    <property type="protein sequence ID" value="TGE16555.1"/>
    <property type="molecule type" value="Genomic_DNA"/>
</dbReference>
<keyword evidence="2" id="KW-1185">Reference proteome</keyword>
<name>A0A4Z0PKZ8_9BACT</name>
<comment type="caution">
    <text evidence="1">The sequence shown here is derived from an EMBL/GenBank/DDBJ whole genome shotgun (WGS) entry which is preliminary data.</text>
</comment>
<sequence>MILFNLLTLSKQHAQTATQLVLTERLATDVFLDEAIGNHCLATDGTIGTQPLYRVLFLTKALLYRRIELLLEARFPGNDFRIYATPVTHVNDAEANRVRQLCAV</sequence>
<accession>A0A4Z0PKZ8</accession>
<proteinExistence type="predicted"/>